<organism evidence="2">
    <name type="scientific">Sesamum angustifolium</name>
    <dbReference type="NCBI Taxonomy" id="2727405"/>
    <lineage>
        <taxon>Eukaryota</taxon>
        <taxon>Viridiplantae</taxon>
        <taxon>Streptophyta</taxon>
        <taxon>Embryophyta</taxon>
        <taxon>Tracheophyta</taxon>
        <taxon>Spermatophyta</taxon>
        <taxon>Magnoliopsida</taxon>
        <taxon>eudicotyledons</taxon>
        <taxon>Gunneridae</taxon>
        <taxon>Pentapetalae</taxon>
        <taxon>asterids</taxon>
        <taxon>lamiids</taxon>
        <taxon>Lamiales</taxon>
        <taxon>Pedaliaceae</taxon>
        <taxon>Sesamum</taxon>
    </lineage>
</organism>
<evidence type="ECO:0000313" key="2">
    <source>
        <dbReference type="EMBL" id="KAL0349264.1"/>
    </source>
</evidence>
<evidence type="ECO:0008006" key="3">
    <source>
        <dbReference type="Google" id="ProtNLM"/>
    </source>
</evidence>
<sequence>MISTCSVLEILKMSTCPNLKSIPYSSGKQTQGFTSLRSLNVSWCKALTNLPCEMVASCAASLEYMMLVGLISLTNFSEVFGHIPTMPRVTYLGIGDVPRFTYLPTDIGSLGNLYYLHVFPFSDSRDLAYSEEFLDVLFRGLKSLRVLWLYGHKHWDCLPYQIQHFTSLTELAICSFGIKSIP</sequence>
<keyword evidence="1" id="KW-0611">Plant defense</keyword>
<reference evidence="2" key="1">
    <citation type="submission" date="2020-06" db="EMBL/GenBank/DDBJ databases">
        <authorList>
            <person name="Li T."/>
            <person name="Hu X."/>
            <person name="Zhang T."/>
            <person name="Song X."/>
            <person name="Zhang H."/>
            <person name="Dai N."/>
            <person name="Sheng W."/>
            <person name="Hou X."/>
            <person name="Wei L."/>
        </authorList>
    </citation>
    <scope>NUCLEOTIDE SEQUENCE</scope>
    <source>
        <strain evidence="2">G01</strain>
        <tissue evidence="2">Leaf</tissue>
    </source>
</reference>
<dbReference type="InterPro" id="IPR032675">
    <property type="entry name" value="LRR_dom_sf"/>
</dbReference>
<proteinExistence type="predicted"/>
<protein>
    <recommendedName>
        <fullName evidence="3">Leucine-rich repeat domain, L domain-containing protein</fullName>
    </recommendedName>
</protein>
<accession>A0AAW2NZV2</accession>
<dbReference type="GO" id="GO:0006952">
    <property type="term" value="P:defense response"/>
    <property type="evidence" value="ECO:0007669"/>
    <property type="project" value="UniProtKB-KW"/>
</dbReference>
<comment type="caution">
    <text evidence="2">The sequence shown here is derived from an EMBL/GenBank/DDBJ whole genome shotgun (WGS) entry which is preliminary data.</text>
</comment>
<dbReference type="AlphaFoldDB" id="A0AAW2NZV2"/>
<dbReference type="SUPFAM" id="SSF52047">
    <property type="entry name" value="RNI-like"/>
    <property type="match status" value="1"/>
</dbReference>
<reference evidence="2" key="2">
    <citation type="journal article" date="2024" name="Plant">
        <title>Genomic evolution and insights into agronomic trait innovations of Sesamum species.</title>
        <authorList>
            <person name="Miao H."/>
            <person name="Wang L."/>
            <person name="Qu L."/>
            <person name="Liu H."/>
            <person name="Sun Y."/>
            <person name="Le M."/>
            <person name="Wang Q."/>
            <person name="Wei S."/>
            <person name="Zheng Y."/>
            <person name="Lin W."/>
            <person name="Duan Y."/>
            <person name="Cao H."/>
            <person name="Xiong S."/>
            <person name="Wang X."/>
            <person name="Wei L."/>
            <person name="Li C."/>
            <person name="Ma Q."/>
            <person name="Ju M."/>
            <person name="Zhao R."/>
            <person name="Li G."/>
            <person name="Mu C."/>
            <person name="Tian Q."/>
            <person name="Mei H."/>
            <person name="Zhang T."/>
            <person name="Gao T."/>
            <person name="Zhang H."/>
        </authorList>
    </citation>
    <scope>NUCLEOTIDE SEQUENCE</scope>
    <source>
        <strain evidence="2">G01</strain>
    </source>
</reference>
<gene>
    <name evidence="2" type="ORF">Sangu_1154200</name>
</gene>
<evidence type="ECO:0000256" key="1">
    <source>
        <dbReference type="ARBA" id="ARBA00022821"/>
    </source>
</evidence>
<dbReference type="EMBL" id="JACGWK010000006">
    <property type="protein sequence ID" value="KAL0349264.1"/>
    <property type="molecule type" value="Genomic_DNA"/>
</dbReference>
<dbReference type="Gene3D" id="3.80.10.10">
    <property type="entry name" value="Ribonuclease Inhibitor"/>
    <property type="match status" value="1"/>
</dbReference>
<name>A0AAW2NZV2_9LAMI</name>
<dbReference type="PANTHER" id="PTHR36766">
    <property type="entry name" value="PLANT BROAD-SPECTRUM MILDEW RESISTANCE PROTEIN RPW8"/>
    <property type="match status" value="1"/>
</dbReference>
<dbReference type="PANTHER" id="PTHR36766:SF40">
    <property type="entry name" value="DISEASE RESISTANCE PROTEIN RGA3"/>
    <property type="match status" value="1"/>
</dbReference>